<keyword evidence="4" id="KW-1185">Reference proteome</keyword>
<dbReference type="EMBL" id="CP019606">
    <property type="protein sequence ID" value="AQP46816.1"/>
    <property type="molecule type" value="Genomic_DNA"/>
</dbReference>
<dbReference type="AlphaFoldDB" id="A0A1Q2CL21"/>
<dbReference type="Pfam" id="PF21818">
    <property type="entry name" value="DUF6884"/>
    <property type="match status" value="1"/>
</dbReference>
<organism evidence="3 4">
    <name type="scientific">Tessaracoccus aquimaris</name>
    <dbReference type="NCBI Taxonomy" id="1332264"/>
    <lineage>
        <taxon>Bacteria</taxon>
        <taxon>Bacillati</taxon>
        <taxon>Actinomycetota</taxon>
        <taxon>Actinomycetes</taxon>
        <taxon>Propionibacteriales</taxon>
        <taxon>Propionibacteriaceae</taxon>
        <taxon>Tessaracoccus</taxon>
    </lineage>
</organism>
<dbReference type="Pfam" id="PF20815">
    <property type="entry name" value="GIY_YIG_2"/>
    <property type="match status" value="1"/>
</dbReference>
<evidence type="ECO:0000259" key="1">
    <source>
        <dbReference type="Pfam" id="PF20815"/>
    </source>
</evidence>
<sequence length="318" mass="34395">MCEEQAPHGAAARDLYTSDYFGKMRSYALASGLPWFILSAEHGLVSPDAWLEPYDCYLPEMGREYRARWGTKVAEQLEAKLGSLSGVTVDVHAGSAYVMAAHEPLTLRGATVLDQLQGLSFGHRLSWYVKRAAEPAPISEVTALLREQPKALTPDRILALQGAGLRSPGVYSWWVDDSGARDLSDGLGHDIEPGLIYAGLAGATRSGGALSSNTLWGRIATMHLGKRRDLSTLRLSLFSVLAETFGAQAVSETELTRWMHAHLRVLAVPVADADSLGALESAVLAELDPPLNLAKMPKTPLRARLSELRKEHAASTEG</sequence>
<gene>
    <name evidence="3" type="ORF">BW730_04005</name>
</gene>
<reference evidence="4" key="1">
    <citation type="submission" date="2017-02" db="EMBL/GenBank/DDBJ databases">
        <title>Tessaracoccus aquaemaris sp. nov., isolated from the intestine of a Korean rockfish, Sebastes schlegelii, in a marine aquaculture pond.</title>
        <authorList>
            <person name="Tak E.J."/>
            <person name="Bae J.-W."/>
        </authorList>
    </citation>
    <scope>NUCLEOTIDE SEQUENCE [LARGE SCALE GENOMIC DNA]</scope>
    <source>
        <strain evidence="4">NSG39</strain>
    </source>
</reference>
<evidence type="ECO:0000313" key="3">
    <source>
        <dbReference type="EMBL" id="AQP46816.1"/>
    </source>
</evidence>
<dbReference type="InterPro" id="IPR049311">
    <property type="entry name" value="GIY_YIG_cat"/>
</dbReference>
<name>A0A1Q2CL21_9ACTN</name>
<dbReference type="KEGG" id="tes:BW730_04005"/>
<feature type="domain" description="GIY-YIG catalytic" evidence="1">
    <location>
        <begin position="169"/>
        <end position="311"/>
    </location>
</feature>
<evidence type="ECO:0000313" key="4">
    <source>
        <dbReference type="Proteomes" id="UP000188145"/>
    </source>
</evidence>
<protein>
    <submittedName>
        <fullName evidence="3">Uncharacterized protein</fullName>
    </submittedName>
</protein>
<feature type="domain" description="DUF6884" evidence="2">
    <location>
        <begin position="2"/>
        <end position="128"/>
    </location>
</feature>
<evidence type="ECO:0000259" key="2">
    <source>
        <dbReference type="Pfam" id="PF21818"/>
    </source>
</evidence>
<dbReference type="STRING" id="1332264.BW730_04005"/>
<dbReference type="InterPro" id="IPR049251">
    <property type="entry name" value="DUF6884"/>
</dbReference>
<dbReference type="Proteomes" id="UP000188145">
    <property type="component" value="Chromosome"/>
</dbReference>
<dbReference type="RefSeq" id="WP_335340881.1">
    <property type="nucleotide sequence ID" value="NZ_CP019606.1"/>
</dbReference>
<proteinExistence type="predicted"/>
<accession>A0A1Q2CL21</accession>